<dbReference type="SUPFAM" id="SSF51905">
    <property type="entry name" value="FAD/NAD(P)-binding domain"/>
    <property type="match status" value="1"/>
</dbReference>
<feature type="compositionally biased region" description="Low complexity" evidence="3">
    <location>
        <begin position="510"/>
        <end position="526"/>
    </location>
</feature>
<evidence type="ECO:0000313" key="6">
    <source>
        <dbReference type="Proteomes" id="UP001597135"/>
    </source>
</evidence>
<dbReference type="PANTHER" id="PTHR43734">
    <property type="entry name" value="PHYTOENE DESATURASE"/>
    <property type="match status" value="1"/>
</dbReference>
<dbReference type="Gene3D" id="3.50.50.60">
    <property type="entry name" value="FAD/NAD(P)-binding domain"/>
    <property type="match status" value="2"/>
</dbReference>
<feature type="region of interest" description="Disordered" evidence="3">
    <location>
        <begin position="492"/>
        <end position="526"/>
    </location>
</feature>
<protein>
    <submittedName>
        <fullName evidence="5">1-hydroxycarotenoid 3,4-desaturase CrtD</fullName>
        <ecNumber evidence="5">1.3.99.27</ecNumber>
    </submittedName>
</protein>
<evidence type="ECO:0000259" key="4">
    <source>
        <dbReference type="Pfam" id="PF01593"/>
    </source>
</evidence>
<dbReference type="EC" id="1.3.99.27" evidence="5"/>
<organism evidence="5 6">
    <name type="scientific">Litorisediminicola beolgyonensis</name>
    <dbReference type="NCBI Taxonomy" id="1173614"/>
    <lineage>
        <taxon>Bacteria</taxon>
        <taxon>Pseudomonadati</taxon>
        <taxon>Pseudomonadota</taxon>
        <taxon>Alphaproteobacteria</taxon>
        <taxon>Rhodobacterales</taxon>
        <taxon>Paracoccaceae</taxon>
        <taxon>Litorisediminicola</taxon>
    </lineage>
</organism>
<dbReference type="EMBL" id="JBHTMU010000002">
    <property type="protein sequence ID" value="MFD1341218.1"/>
    <property type="molecule type" value="Genomic_DNA"/>
</dbReference>
<comment type="caution">
    <text evidence="5">The sequence shown here is derived from an EMBL/GenBank/DDBJ whole genome shotgun (WGS) entry which is preliminary data.</text>
</comment>
<evidence type="ECO:0000256" key="3">
    <source>
        <dbReference type="SAM" id="MobiDB-lite"/>
    </source>
</evidence>
<reference evidence="6" key="1">
    <citation type="journal article" date="2019" name="Int. J. Syst. Evol. Microbiol.">
        <title>The Global Catalogue of Microorganisms (GCM) 10K type strain sequencing project: providing services to taxonomists for standard genome sequencing and annotation.</title>
        <authorList>
            <consortium name="The Broad Institute Genomics Platform"/>
            <consortium name="The Broad Institute Genome Sequencing Center for Infectious Disease"/>
            <person name="Wu L."/>
            <person name="Ma J."/>
        </authorList>
    </citation>
    <scope>NUCLEOTIDE SEQUENCE [LARGE SCALE GENOMIC DNA]</scope>
    <source>
        <strain evidence="6">CCUG 62953</strain>
    </source>
</reference>
<proteinExistence type="inferred from homology"/>
<name>A0ABW3ZDV8_9RHOB</name>
<dbReference type="InterPro" id="IPR036188">
    <property type="entry name" value="FAD/NAD-bd_sf"/>
</dbReference>
<dbReference type="NCBIfam" id="NF045637">
    <property type="entry name" value="carotdesatCrtDProt"/>
    <property type="match status" value="1"/>
</dbReference>
<comment type="similarity">
    <text evidence="1">Belongs to the carotenoid/retinoid oxidoreductase family.</text>
</comment>
<sequence length="526" mass="55605">MNADSSLSNGLPDIVIGAGIGGLATALRLASAGRRVCVLDKEPRPGGKVREIGGVAAGPTVLTLRWVFDELFAESGARLGDHVTLRPLPCLARHFWTDGSQLDLFADESQSAEAIRAFAGPKAEREFLSFTARARRLFEGFLDPMMRAPVPRATTLAAHVIRHPRLIRDMAPANTLDALLKDSFTDPRLRQLFGRYATYVGGSPYRSPALLALIWQAEAAGVWAIDGGIAALAKALAERIQALGGEVRLSTPVSEIETRSGRAQAVRLSDGTRIAARSVTFNGDPRALALGLLGPDAQAALPKAILRIERSLSAEVWSFRARIGGPELSHHNVFFRDDPCPEFEALAAGKTAPDPTLYLCAQDRLPGRPLPDQDRIQIIANASPLAQEPPTPEEDPPCPTRIFSTLTRFGTTFSPEPDGTARQTAPDFEVLSPGSAGSLYGQSPHGMMAAFQRPTARTAIDGLYLAGGGTHPGAGVPMAALSGQHAAAAILTDRASTSRSRRTATPGGISTASATMAAAPSRSSPS</sequence>
<keyword evidence="6" id="KW-1185">Reference proteome</keyword>
<accession>A0ABW3ZDV8</accession>
<dbReference type="InterPro" id="IPR008150">
    <property type="entry name" value="Phytoene_DH_bac_CS"/>
</dbReference>
<dbReference type="InterPro" id="IPR054841">
    <property type="entry name" value="carotdesatCrtD"/>
</dbReference>
<dbReference type="GO" id="GO:0016491">
    <property type="term" value="F:oxidoreductase activity"/>
    <property type="evidence" value="ECO:0007669"/>
    <property type="project" value="UniProtKB-KW"/>
</dbReference>
<evidence type="ECO:0000313" key="5">
    <source>
        <dbReference type="EMBL" id="MFD1341218.1"/>
    </source>
</evidence>
<dbReference type="PANTHER" id="PTHR43734:SF7">
    <property type="entry name" value="4,4'-DIAPONEUROSPORENE OXYGENASE"/>
    <property type="match status" value="1"/>
</dbReference>
<evidence type="ECO:0000256" key="2">
    <source>
        <dbReference type="ARBA" id="ARBA00023002"/>
    </source>
</evidence>
<dbReference type="Proteomes" id="UP001597135">
    <property type="component" value="Unassembled WGS sequence"/>
</dbReference>
<gene>
    <name evidence="5" type="primary">crtD</name>
    <name evidence="5" type="ORF">ACFQ4E_02175</name>
</gene>
<feature type="domain" description="Amine oxidase" evidence="4">
    <location>
        <begin position="446"/>
        <end position="491"/>
    </location>
</feature>
<dbReference type="Pfam" id="PF01593">
    <property type="entry name" value="Amino_oxidase"/>
    <property type="match status" value="2"/>
</dbReference>
<dbReference type="InterPro" id="IPR002937">
    <property type="entry name" value="Amino_oxidase"/>
</dbReference>
<keyword evidence="2 5" id="KW-0560">Oxidoreductase</keyword>
<evidence type="ECO:0000256" key="1">
    <source>
        <dbReference type="ARBA" id="ARBA00006046"/>
    </source>
</evidence>
<dbReference type="RefSeq" id="WP_386801274.1">
    <property type="nucleotide sequence ID" value="NZ_JBHTMU010000002.1"/>
</dbReference>
<dbReference type="PROSITE" id="PS00982">
    <property type="entry name" value="PHYTOENE_DH"/>
    <property type="match status" value="1"/>
</dbReference>
<feature type="domain" description="Amine oxidase" evidence="4">
    <location>
        <begin position="20"/>
        <end position="301"/>
    </location>
</feature>